<reference evidence="2 3" key="1">
    <citation type="submission" date="2021-02" db="EMBL/GenBank/DDBJ databases">
        <title>Niveibacterium changnyeongensis HC41.</title>
        <authorList>
            <person name="Kang M."/>
        </authorList>
    </citation>
    <scope>NUCLEOTIDE SEQUENCE [LARGE SCALE GENOMIC DNA]</scope>
    <source>
        <strain evidence="2 3">HC41</strain>
    </source>
</reference>
<dbReference type="EMBL" id="CP071060">
    <property type="protein sequence ID" value="QSI75281.1"/>
    <property type="molecule type" value="Genomic_DNA"/>
</dbReference>
<accession>A0ABX7M1I6</accession>
<dbReference type="Gene3D" id="3.40.50.720">
    <property type="entry name" value="NAD(P)-binding Rossmann-like Domain"/>
    <property type="match status" value="1"/>
</dbReference>
<dbReference type="Pfam" id="PF13524">
    <property type="entry name" value="Glyco_trans_1_2"/>
    <property type="match status" value="1"/>
</dbReference>
<dbReference type="SUPFAM" id="SSF53756">
    <property type="entry name" value="UDP-Glycosyltransferase/glycogen phosphorylase"/>
    <property type="match status" value="1"/>
</dbReference>
<dbReference type="InterPro" id="IPR055259">
    <property type="entry name" value="YkvP/CgeB_Glyco_trans-like"/>
</dbReference>
<gene>
    <name evidence="2" type="ORF">JY500_12220</name>
</gene>
<name>A0ABX7M1I6_9RHOO</name>
<evidence type="ECO:0000313" key="2">
    <source>
        <dbReference type="EMBL" id="QSI75281.1"/>
    </source>
</evidence>
<organism evidence="2 3">
    <name type="scientific">Niveibacterium microcysteis</name>
    <dbReference type="NCBI Taxonomy" id="2811415"/>
    <lineage>
        <taxon>Bacteria</taxon>
        <taxon>Pseudomonadati</taxon>
        <taxon>Pseudomonadota</taxon>
        <taxon>Betaproteobacteria</taxon>
        <taxon>Rhodocyclales</taxon>
        <taxon>Rhodocyclaceae</taxon>
        <taxon>Niveibacterium</taxon>
    </lineage>
</organism>
<dbReference type="RefSeq" id="WP_206252673.1">
    <property type="nucleotide sequence ID" value="NZ_CP071060.1"/>
</dbReference>
<dbReference type="SUPFAM" id="SSF53335">
    <property type="entry name" value="S-adenosyl-L-methionine-dependent methyltransferases"/>
    <property type="match status" value="1"/>
</dbReference>
<keyword evidence="3" id="KW-1185">Reference proteome</keyword>
<protein>
    <submittedName>
        <fullName evidence="2">Glycosyltransferase</fullName>
    </submittedName>
</protein>
<sequence>MTPKPRTLFVIHRFDTKSLADSAGVLEVMKPMLASGLIGEHRLVTLGRDTDDYRALITRRIEEISHASAGAPCVIYGAGAHTRQFMAELGRLPIVALADRDESLQGGERMGLPVISPRDIPKHARHVVISSRAYEEGIESDLRALHGDRITLHTLYGRNPDGELRGLWEQEILESVRSFQPDLLVHTPVHPHENLAPEVFDTARTLCPSMKIVTLWWDYDEAAAHGSYLDYERASLGWADLVIENSNGTRLARMKAHEPPYQHHRHTERVIFHPTVFDPALFHPEPDATPRYDIALFGSSVGRRRDWIDRLAARYGERFHHLGGVYEQDRAPLPVADYAAALRRTKICVNTQTYPFRTQCKGKVREALGCGVLLLEEDNPETRLILAPGEGVEYFRGEDELFALIDHYLADDGARRATVARGQELWRARMNARGWTERVLASLWPAQGATHVSP</sequence>
<evidence type="ECO:0000313" key="3">
    <source>
        <dbReference type="Proteomes" id="UP000663570"/>
    </source>
</evidence>
<feature type="domain" description="Spore protein YkvP/CgeB glycosyl transferase-like" evidence="1">
    <location>
        <begin position="303"/>
        <end position="440"/>
    </location>
</feature>
<evidence type="ECO:0000259" key="1">
    <source>
        <dbReference type="Pfam" id="PF13524"/>
    </source>
</evidence>
<dbReference type="Proteomes" id="UP000663570">
    <property type="component" value="Chromosome"/>
</dbReference>
<dbReference type="InterPro" id="IPR029063">
    <property type="entry name" value="SAM-dependent_MTases_sf"/>
</dbReference>
<proteinExistence type="predicted"/>